<dbReference type="CDD" id="cd00383">
    <property type="entry name" value="trans_reg_C"/>
    <property type="match status" value="1"/>
</dbReference>
<dbReference type="PROSITE" id="PS50110">
    <property type="entry name" value="RESPONSE_REGULATORY"/>
    <property type="match status" value="1"/>
</dbReference>
<evidence type="ECO:0000256" key="1">
    <source>
        <dbReference type="ARBA" id="ARBA00023125"/>
    </source>
</evidence>
<dbReference type="GO" id="GO:0005829">
    <property type="term" value="C:cytosol"/>
    <property type="evidence" value="ECO:0007669"/>
    <property type="project" value="TreeGrafter"/>
</dbReference>
<dbReference type="SMART" id="SM00862">
    <property type="entry name" value="Trans_reg_C"/>
    <property type="match status" value="1"/>
</dbReference>
<dbReference type="InterPro" id="IPR001867">
    <property type="entry name" value="OmpR/PhoB-type_DNA-bd"/>
</dbReference>
<gene>
    <name evidence="6" type="ORF">J0M35_18565</name>
</gene>
<evidence type="ECO:0000313" key="7">
    <source>
        <dbReference type="Proteomes" id="UP000664277"/>
    </source>
</evidence>
<dbReference type="InterPro" id="IPR039420">
    <property type="entry name" value="WalR-like"/>
</dbReference>
<keyword evidence="2" id="KW-0597">Phosphoprotein</keyword>
<keyword evidence="1 3" id="KW-0238">DNA-binding</keyword>
<dbReference type="InterPro" id="IPR001789">
    <property type="entry name" value="Sig_transdc_resp-reg_receiver"/>
</dbReference>
<dbReference type="PANTHER" id="PTHR48111">
    <property type="entry name" value="REGULATOR OF RPOS"/>
    <property type="match status" value="1"/>
</dbReference>
<feature type="domain" description="OmpR/PhoB-type" evidence="5">
    <location>
        <begin position="125"/>
        <end position="221"/>
    </location>
</feature>
<evidence type="ECO:0000259" key="5">
    <source>
        <dbReference type="PROSITE" id="PS51755"/>
    </source>
</evidence>
<dbReference type="InterPro" id="IPR011006">
    <property type="entry name" value="CheY-like_superfamily"/>
</dbReference>
<feature type="domain" description="Response regulatory" evidence="4">
    <location>
        <begin position="3"/>
        <end position="117"/>
    </location>
</feature>
<reference evidence="6" key="1">
    <citation type="submission" date="2021-02" db="EMBL/GenBank/DDBJ databases">
        <title>Genome-Resolved Metagenomics of a Microbial Community Performing Photosynthetic Biological Nutrient Removal.</title>
        <authorList>
            <person name="Mcdaniel E.A."/>
        </authorList>
    </citation>
    <scope>NUCLEOTIDE SEQUENCE</scope>
    <source>
        <strain evidence="6">UWPOB_OBS1</strain>
    </source>
</reference>
<evidence type="ECO:0000256" key="2">
    <source>
        <dbReference type="PROSITE-ProRule" id="PRU00169"/>
    </source>
</evidence>
<dbReference type="Gene3D" id="1.10.10.10">
    <property type="entry name" value="Winged helix-like DNA-binding domain superfamily/Winged helix DNA-binding domain"/>
    <property type="match status" value="1"/>
</dbReference>
<protein>
    <submittedName>
        <fullName evidence="6">Response regulator transcription factor</fullName>
    </submittedName>
</protein>
<dbReference type="Gene3D" id="3.40.50.2300">
    <property type="match status" value="1"/>
</dbReference>
<evidence type="ECO:0000259" key="4">
    <source>
        <dbReference type="PROSITE" id="PS50110"/>
    </source>
</evidence>
<feature type="modified residue" description="4-aspartylphosphate" evidence="2">
    <location>
        <position position="52"/>
    </location>
</feature>
<accession>A0A8J7TN33</accession>
<dbReference type="GO" id="GO:0032993">
    <property type="term" value="C:protein-DNA complex"/>
    <property type="evidence" value="ECO:0007669"/>
    <property type="project" value="TreeGrafter"/>
</dbReference>
<dbReference type="PANTHER" id="PTHR48111:SF36">
    <property type="entry name" value="TRANSCRIPTIONAL REGULATORY PROTEIN CUTR"/>
    <property type="match status" value="1"/>
</dbReference>
<dbReference type="Gene3D" id="6.10.250.690">
    <property type="match status" value="1"/>
</dbReference>
<dbReference type="EMBL" id="JAFLCK010000037">
    <property type="protein sequence ID" value="MBN8662379.1"/>
    <property type="molecule type" value="Genomic_DNA"/>
</dbReference>
<dbReference type="GO" id="GO:0000156">
    <property type="term" value="F:phosphorelay response regulator activity"/>
    <property type="evidence" value="ECO:0007669"/>
    <property type="project" value="TreeGrafter"/>
</dbReference>
<name>A0A8J7TN33_9BACT</name>
<dbReference type="SUPFAM" id="SSF52172">
    <property type="entry name" value="CheY-like"/>
    <property type="match status" value="1"/>
</dbReference>
<dbReference type="Pfam" id="PF00072">
    <property type="entry name" value="Response_reg"/>
    <property type="match status" value="1"/>
</dbReference>
<sequence length="221" mass="24646">MAKILLAEDDLLVAEAIVDALCSENHTVEAVVSGEEAADRLKLYDYDLVVLDWGLPGQTGIQVLRNYRSRGGHLPVLMLTGKNQEESRVEGLDSGADDYLCKPFSLRELSARVRSLLRRPEKIVSGDLRVGPLSIYPGKLKVLRDGEEIALLAKEMAVLEFLARHRGQAYTVDDLLNKVWHSESDSTEDAVRQCIARLRKKIDKGPDSIIKTMRNAGYMVE</sequence>
<dbReference type="GO" id="GO:0000976">
    <property type="term" value="F:transcription cis-regulatory region binding"/>
    <property type="evidence" value="ECO:0007669"/>
    <property type="project" value="TreeGrafter"/>
</dbReference>
<organism evidence="6 7">
    <name type="scientific">Candidatus Obscuribacter phosphatis</name>
    <dbReference type="NCBI Taxonomy" id="1906157"/>
    <lineage>
        <taxon>Bacteria</taxon>
        <taxon>Bacillati</taxon>
        <taxon>Candidatus Melainabacteria</taxon>
        <taxon>Candidatus Obscuribacterales</taxon>
        <taxon>Candidatus Obscuribacteraceae</taxon>
        <taxon>Candidatus Obscuribacter</taxon>
    </lineage>
</organism>
<dbReference type="InterPro" id="IPR036388">
    <property type="entry name" value="WH-like_DNA-bd_sf"/>
</dbReference>
<feature type="DNA-binding region" description="OmpR/PhoB-type" evidence="3">
    <location>
        <begin position="125"/>
        <end position="221"/>
    </location>
</feature>
<dbReference type="Pfam" id="PF00486">
    <property type="entry name" value="Trans_reg_C"/>
    <property type="match status" value="1"/>
</dbReference>
<dbReference type="PROSITE" id="PS51755">
    <property type="entry name" value="OMPR_PHOB"/>
    <property type="match status" value="1"/>
</dbReference>
<dbReference type="SMART" id="SM00448">
    <property type="entry name" value="REC"/>
    <property type="match status" value="1"/>
</dbReference>
<evidence type="ECO:0000313" key="6">
    <source>
        <dbReference type="EMBL" id="MBN8662379.1"/>
    </source>
</evidence>
<evidence type="ECO:0000256" key="3">
    <source>
        <dbReference type="PROSITE-ProRule" id="PRU01091"/>
    </source>
</evidence>
<comment type="caution">
    <text evidence="6">The sequence shown here is derived from an EMBL/GenBank/DDBJ whole genome shotgun (WGS) entry which is preliminary data.</text>
</comment>
<dbReference type="AlphaFoldDB" id="A0A8J7TN33"/>
<dbReference type="Proteomes" id="UP000664277">
    <property type="component" value="Unassembled WGS sequence"/>
</dbReference>
<dbReference type="GO" id="GO:0006355">
    <property type="term" value="P:regulation of DNA-templated transcription"/>
    <property type="evidence" value="ECO:0007669"/>
    <property type="project" value="InterPro"/>
</dbReference>
<proteinExistence type="predicted"/>